<dbReference type="RefSeq" id="WP_129315050.1">
    <property type="nucleotide sequence ID" value="NZ_NOIQ01000003.1"/>
</dbReference>
<accession>A0A7K1LIB8</accession>
<evidence type="ECO:0000256" key="2">
    <source>
        <dbReference type="SAM" id="Phobius"/>
    </source>
</evidence>
<proteinExistence type="predicted"/>
<dbReference type="EMBL" id="WOGT01000003">
    <property type="protein sequence ID" value="MUN54935.1"/>
    <property type="molecule type" value="Genomic_DNA"/>
</dbReference>
<feature type="region of interest" description="Disordered" evidence="1">
    <location>
        <begin position="75"/>
        <end position="133"/>
    </location>
</feature>
<keyword evidence="4" id="KW-1185">Reference proteome</keyword>
<reference evidence="3 4" key="1">
    <citation type="submission" date="2019-12" db="EMBL/GenBank/DDBJ databases">
        <authorList>
            <person name="Li J."/>
            <person name="Shi Y."/>
            <person name="Xu G."/>
            <person name="Xiao D."/>
            <person name="Ran X."/>
        </authorList>
    </citation>
    <scope>NUCLEOTIDE SEQUENCE [LARGE SCALE GENOMIC DNA]</scope>
    <source>
        <strain evidence="3 4">JCM 15915</strain>
    </source>
</reference>
<feature type="compositionally biased region" description="Basic and acidic residues" evidence="1">
    <location>
        <begin position="75"/>
        <end position="98"/>
    </location>
</feature>
<protein>
    <submittedName>
        <fullName evidence="3">Uncharacterized protein</fullName>
    </submittedName>
</protein>
<dbReference type="OrthoDB" id="4966959at2"/>
<dbReference type="Proteomes" id="UP000462152">
    <property type="component" value="Unassembled WGS sequence"/>
</dbReference>
<keyword evidence="2" id="KW-0472">Membrane</keyword>
<keyword evidence="2" id="KW-1133">Transmembrane helix</keyword>
<evidence type="ECO:0000313" key="4">
    <source>
        <dbReference type="Proteomes" id="UP000462152"/>
    </source>
</evidence>
<dbReference type="AlphaFoldDB" id="A0A7K1LIB8"/>
<keyword evidence="2" id="KW-0812">Transmembrane</keyword>
<name>A0A7K1LIB8_9MICC</name>
<gene>
    <name evidence="3" type="ORF">GMA10_06870</name>
</gene>
<evidence type="ECO:0000256" key="1">
    <source>
        <dbReference type="SAM" id="MobiDB-lite"/>
    </source>
</evidence>
<sequence>MMLVSHTVLNATTRILADGESPSLKPGLDANQVSPGVIGFLLTLLLAVLIIFVALDHTRRQRRLKNRFDYAMAREQEEREAAEREAEAHGGRSGEASETRTGGSARDVSAVDESVKDSPNDDAANGTGRGPRD</sequence>
<organism evidence="3 4">
    <name type="scientific">Rothia koreensis</name>
    <dbReference type="NCBI Taxonomy" id="592378"/>
    <lineage>
        <taxon>Bacteria</taxon>
        <taxon>Bacillati</taxon>
        <taxon>Actinomycetota</taxon>
        <taxon>Actinomycetes</taxon>
        <taxon>Micrococcales</taxon>
        <taxon>Micrococcaceae</taxon>
        <taxon>Rothia</taxon>
    </lineage>
</organism>
<comment type="caution">
    <text evidence="3">The sequence shown here is derived from an EMBL/GenBank/DDBJ whole genome shotgun (WGS) entry which is preliminary data.</text>
</comment>
<feature type="transmembrane region" description="Helical" evidence="2">
    <location>
        <begin position="33"/>
        <end position="55"/>
    </location>
</feature>
<evidence type="ECO:0000313" key="3">
    <source>
        <dbReference type="EMBL" id="MUN54935.1"/>
    </source>
</evidence>